<evidence type="ECO:0000313" key="11">
    <source>
        <dbReference type="Proteomes" id="UP000823927"/>
    </source>
</evidence>
<dbReference type="Pfam" id="PF25198">
    <property type="entry name" value="Spore_GerAC_N"/>
    <property type="match status" value="1"/>
</dbReference>
<name>A0A9D1JS19_9FIRM</name>
<evidence type="ECO:0000256" key="2">
    <source>
        <dbReference type="ARBA" id="ARBA00007998"/>
    </source>
</evidence>
<evidence type="ECO:0000256" key="4">
    <source>
        <dbReference type="ARBA" id="ARBA00022544"/>
    </source>
</evidence>
<evidence type="ECO:0000256" key="3">
    <source>
        <dbReference type="ARBA" id="ARBA00022448"/>
    </source>
</evidence>
<evidence type="ECO:0000256" key="6">
    <source>
        <dbReference type="ARBA" id="ARBA00022989"/>
    </source>
</evidence>
<feature type="transmembrane region" description="Helical" evidence="8">
    <location>
        <begin position="16"/>
        <end position="36"/>
    </location>
</feature>
<feature type="transmembrane region" description="Helical" evidence="8">
    <location>
        <begin position="283"/>
        <end position="303"/>
    </location>
</feature>
<dbReference type="PANTHER" id="PTHR34975">
    <property type="entry name" value="SPORE GERMINATION PROTEIN A2"/>
    <property type="match status" value="1"/>
</dbReference>
<dbReference type="InterPro" id="IPR004761">
    <property type="entry name" value="Spore_GerAB"/>
</dbReference>
<dbReference type="AlphaFoldDB" id="A0A9D1JS19"/>
<evidence type="ECO:0000256" key="7">
    <source>
        <dbReference type="ARBA" id="ARBA00023136"/>
    </source>
</evidence>
<comment type="similarity">
    <text evidence="2">Belongs to the amino acid-polyamine-organocation (APC) superfamily. Spore germination protein (SGP) (TC 2.A.3.9) family.</text>
</comment>
<dbReference type="PANTHER" id="PTHR34975:SF2">
    <property type="entry name" value="SPORE GERMINATION PROTEIN A2"/>
    <property type="match status" value="1"/>
</dbReference>
<evidence type="ECO:0000256" key="8">
    <source>
        <dbReference type="SAM" id="Phobius"/>
    </source>
</evidence>
<protein>
    <submittedName>
        <fullName evidence="10">GerAB/ArcD/ProY family transporter</fullName>
    </submittedName>
</protein>
<reference evidence="10" key="1">
    <citation type="submission" date="2020-10" db="EMBL/GenBank/DDBJ databases">
        <authorList>
            <person name="Gilroy R."/>
        </authorList>
    </citation>
    <scope>NUCLEOTIDE SEQUENCE</scope>
    <source>
        <strain evidence="10">CHK178-757</strain>
    </source>
</reference>
<feature type="transmembrane region" description="Helical" evidence="8">
    <location>
        <begin position="385"/>
        <end position="405"/>
    </location>
</feature>
<dbReference type="GO" id="GO:0009847">
    <property type="term" value="P:spore germination"/>
    <property type="evidence" value="ECO:0007669"/>
    <property type="project" value="InterPro"/>
</dbReference>
<feature type="transmembrane region" description="Helical" evidence="8">
    <location>
        <begin position="84"/>
        <end position="105"/>
    </location>
</feature>
<feature type="transmembrane region" description="Helical" evidence="8">
    <location>
        <begin position="42"/>
        <end position="63"/>
    </location>
</feature>
<organism evidence="10 11">
    <name type="scientific">Candidatus Scybalocola faecigallinarum</name>
    <dbReference type="NCBI Taxonomy" id="2840941"/>
    <lineage>
        <taxon>Bacteria</taxon>
        <taxon>Bacillati</taxon>
        <taxon>Bacillota</taxon>
        <taxon>Clostridia</taxon>
        <taxon>Lachnospirales</taxon>
        <taxon>Lachnospiraceae</taxon>
        <taxon>Lachnospiraceae incertae sedis</taxon>
        <taxon>Candidatus Scybalocola (ex Gilroy et al. 2021)</taxon>
    </lineage>
</organism>
<feature type="transmembrane region" description="Helical" evidence="8">
    <location>
        <begin position="117"/>
        <end position="135"/>
    </location>
</feature>
<dbReference type="GO" id="GO:0016020">
    <property type="term" value="C:membrane"/>
    <property type="evidence" value="ECO:0007669"/>
    <property type="project" value="UniProtKB-SubCell"/>
</dbReference>
<dbReference type="InterPro" id="IPR057336">
    <property type="entry name" value="GerAC_N"/>
</dbReference>
<evidence type="ECO:0000256" key="5">
    <source>
        <dbReference type="ARBA" id="ARBA00022692"/>
    </source>
</evidence>
<keyword evidence="6 8" id="KW-1133">Transmembrane helix</keyword>
<feature type="transmembrane region" description="Helical" evidence="8">
    <location>
        <begin position="343"/>
        <end position="365"/>
    </location>
</feature>
<keyword evidence="5 8" id="KW-0812">Transmembrane</keyword>
<dbReference type="Proteomes" id="UP000823927">
    <property type="component" value="Unassembled WGS sequence"/>
</dbReference>
<comment type="subcellular location">
    <subcellularLocation>
        <location evidence="1">Membrane</location>
        <topology evidence="1">Multi-pass membrane protein</topology>
    </subcellularLocation>
</comment>
<evidence type="ECO:0000259" key="9">
    <source>
        <dbReference type="Pfam" id="PF25198"/>
    </source>
</evidence>
<gene>
    <name evidence="10" type="ORF">IAB46_14595</name>
</gene>
<dbReference type="EMBL" id="DVIT01000062">
    <property type="protein sequence ID" value="HIS48748.1"/>
    <property type="molecule type" value="Genomic_DNA"/>
</dbReference>
<feature type="domain" description="Spore germination protein N-terminal" evidence="9">
    <location>
        <begin position="406"/>
        <end position="558"/>
    </location>
</feature>
<evidence type="ECO:0000256" key="1">
    <source>
        <dbReference type="ARBA" id="ARBA00004141"/>
    </source>
</evidence>
<reference evidence="10" key="2">
    <citation type="journal article" date="2021" name="PeerJ">
        <title>Extensive microbial diversity within the chicken gut microbiome revealed by metagenomics and culture.</title>
        <authorList>
            <person name="Gilroy R."/>
            <person name="Ravi A."/>
            <person name="Getino M."/>
            <person name="Pursley I."/>
            <person name="Horton D.L."/>
            <person name="Alikhan N.F."/>
            <person name="Baker D."/>
            <person name="Gharbi K."/>
            <person name="Hall N."/>
            <person name="Watson M."/>
            <person name="Adriaenssens E.M."/>
            <person name="Foster-Nyarko E."/>
            <person name="Jarju S."/>
            <person name="Secka A."/>
            <person name="Antonio M."/>
            <person name="Oren A."/>
            <person name="Chaudhuri R.R."/>
            <person name="La Ragione R."/>
            <person name="Hildebrand F."/>
            <person name="Pallen M.J."/>
        </authorList>
    </citation>
    <scope>NUCLEOTIDE SEQUENCE</scope>
    <source>
        <strain evidence="10">CHK178-757</strain>
    </source>
</reference>
<feature type="transmembrane region" description="Helical" evidence="8">
    <location>
        <begin position="195"/>
        <end position="214"/>
    </location>
</feature>
<keyword evidence="3" id="KW-0813">Transport</keyword>
<feature type="transmembrane region" description="Helical" evidence="8">
    <location>
        <begin position="234"/>
        <end position="254"/>
    </location>
</feature>
<keyword evidence="4" id="KW-0309">Germination</keyword>
<comment type="caution">
    <text evidence="10">The sequence shown here is derived from an EMBL/GenBank/DDBJ whole genome shotgun (WGS) entry which is preliminary data.</text>
</comment>
<feature type="transmembrane region" description="Helical" evidence="8">
    <location>
        <begin position="147"/>
        <end position="167"/>
    </location>
</feature>
<feature type="transmembrane region" description="Helical" evidence="8">
    <location>
        <begin position="315"/>
        <end position="337"/>
    </location>
</feature>
<keyword evidence="7 8" id="KW-0472">Membrane</keyword>
<dbReference type="Pfam" id="PF03845">
    <property type="entry name" value="Spore_permease"/>
    <property type="match status" value="1"/>
</dbReference>
<sequence length="587" mass="65404">MFSQNHIVSVRQMKRLLVLDLFAGTSLVLPMVVGRLCGSSGIFALLIGGCASGIFALFLLNTVKGCPDGYPGYCQEILGRWPGHVLMGIYALRYFLTAAMLLAVFAQIVNHTFLTDIPRAILGTGMLLLCIYCVFKGLETRARLGEMLMYFVIVPIVIIILLAIPQIHVDRLWPIEFLNAAQTGKHTQGPGGLRGFLWASAITFALFSFVEWLLFLRPSVKKMEKACRGALSGILWPVLLNILILEVCIGIFSVEGMNNEQWPTVVLMQIVRFPGGFLSRQDGLMLAFWMLGMFMLIGGNIHYGMESFRSLNKKLCKPWTVVFPGIFVLACFFMIYLQDAARIFIQYMLFVYMPLAVLPPVLLTLVRCFKKGRGTAKRKPGRAKICLFLAFMLGAGTLSGCTNLAEIEDRNFVMCMGVDTEDGQLKVSFGFPDLKALTGDGDNIHYPAVTLSGADMEAVETSFRERSNKRLDYGQLQMIIFGREILQDPEIMKEVLEYIQEHQEFTRTVLTAMADGRAQDIVALDEAVNGSIGVYLKQMFENNMPEYDLTVGDLIIGMSRTDEIMEIAVIAPGEDAPKITGMEKIRT</sequence>
<proteinExistence type="inferred from homology"/>
<evidence type="ECO:0000313" key="10">
    <source>
        <dbReference type="EMBL" id="HIS48748.1"/>
    </source>
</evidence>
<accession>A0A9D1JS19</accession>